<protein>
    <submittedName>
        <fullName evidence="1">Uncharacterized protein</fullName>
    </submittedName>
</protein>
<gene>
    <name evidence="1" type="ORF">A0H81_13217</name>
</gene>
<keyword evidence="2" id="KW-1185">Reference proteome</keyword>
<dbReference type="EMBL" id="LUGG01000027">
    <property type="protein sequence ID" value="OBZ66892.1"/>
    <property type="molecule type" value="Genomic_DNA"/>
</dbReference>
<dbReference type="Proteomes" id="UP000092993">
    <property type="component" value="Unassembled WGS sequence"/>
</dbReference>
<evidence type="ECO:0000313" key="1">
    <source>
        <dbReference type="EMBL" id="OBZ66892.1"/>
    </source>
</evidence>
<organism evidence="1 2">
    <name type="scientific">Grifola frondosa</name>
    <name type="common">Maitake</name>
    <name type="synonym">Polyporus frondosus</name>
    <dbReference type="NCBI Taxonomy" id="5627"/>
    <lineage>
        <taxon>Eukaryota</taxon>
        <taxon>Fungi</taxon>
        <taxon>Dikarya</taxon>
        <taxon>Basidiomycota</taxon>
        <taxon>Agaricomycotina</taxon>
        <taxon>Agaricomycetes</taxon>
        <taxon>Polyporales</taxon>
        <taxon>Grifolaceae</taxon>
        <taxon>Grifola</taxon>
    </lineage>
</organism>
<reference evidence="1 2" key="1">
    <citation type="submission" date="2016-03" db="EMBL/GenBank/DDBJ databases">
        <title>Whole genome sequencing of Grifola frondosa 9006-11.</title>
        <authorList>
            <person name="Min B."/>
            <person name="Park H."/>
            <person name="Kim J.-G."/>
            <person name="Cho H."/>
            <person name="Oh Y.-L."/>
            <person name="Kong W.-S."/>
            <person name="Choi I.-G."/>
        </authorList>
    </citation>
    <scope>NUCLEOTIDE SEQUENCE [LARGE SCALE GENOMIC DNA]</scope>
    <source>
        <strain evidence="1 2">9006-11</strain>
    </source>
</reference>
<comment type="caution">
    <text evidence="1">The sequence shown here is derived from an EMBL/GenBank/DDBJ whole genome shotgun (WGS) entry which is preliminary data.</text>
</comment>
<proteinExistence type="predicted"/>
<sequence length="70" mass="8102">MCSRKTKSWILFKSKYTKANTKRDATTCSVWQVNHLKTLGIIQRQHSRCLLCESRFQHSGCHNHASPISL</sequence>
<evidence type="ECO:0000313" key="2">
    <source>
        <dbReference type="Proteomes" id="UP000092993"/>
    </source>
</evidence>
<name>A0A1C7LQC5_GRIFR</name>
<dbReference type="AlphaFoldDB" id="A0A1C7LQC5"/>
<accession>A0A1C7LQC5</accession>